<evidence type="ECO:0000313" key="1">
    <source>
        <dbReference type="EMBL" id="CAG8705016.1"/>
    </source>
</evidence>
<proteinExistence type="predicted"/>
<gene>
    <name evidence="1" type="ORF">GMARGA_LOCUS12375</name>
</gene>
<name>A0ABN7UYZ5_GIGMA</name>
<evidence type="ECO:0000313" key="2">
    <source>
        <dbReference type="Proteomes" id="UP000789901"/>
    </source>
</evidence>
<dbReference type="EMBL" id="CAJVQB010007528">
    <property type="protein sequence ID" value="CAG8705016.1"/>
    <property type="molecule type" value="Genomic_DNA"/>
</dbReference>
<reference evidence="1 2" key="1">
    <citation type="submission" date="2021-06" db="EMBL/GenBank/DDBJ databases">
        <authorList>
            <person name="Kallberg Y."/>
            <person name="Tangrot J."/>
            <person name="Rosling A."/>
        </authorList>
    </citation>
    <scope>NUCLEOTIDE SEQUENCE [LARGE SCALE GENOMIC DNA]</scope>
    <source>
        <strain evidence="1 2">120-4 pot B 10/14</strain>
    </source>
</reference>
<protein>
    <submittedName>
        <fullName evidence="1">32676_t:CDS:1</fullName>
    </submittedName>
</protein>
<dbReference type="Proteomes" id="UP000789901">
    <property type="component" value="Unassembled WGS sequence"/>
</dbReference>
<keyword evidence="2" id="KW-1185">Reference proteome</keyword>
<organism evidence="1 2">
    <name type="scientific">Gigaspora margarita</name>
    <dbReference type="NCBI Taxonomy" id="4874"/>
    <lineage>
        <taxon>Eukaryota</taxon>
        <taxon>Fungi</taxon>
        <taxon>Fungi incertae sedis</taxon>
        <taxon>Mucoromycota</taxon>
        <taxon>Glomeromycotina</taxon>
        <taxon>Glomeromycetes</taxon>
        <taxon>Diversisporales</taxon>
        <taxon>Gigasporaceae</taxon>
        <taxon>Gigaspora</taxon>
    </lineage>
</organism>
<accession>A0ABN7UYZ5</accession>
<comment type="caution">
    <text evidence="1">The sequence shown here is derived from an EMBL/GenBank/DDBJ whole genome shotgun (WGS) entry which is preliminary data.</text>
</comment>
<sequence length="91" mass="10432">MDIVLCNTEPIYNFDHKDKNSPEFYGETSLGTALKLVSQLQQYIHNIDKIPSTGVLVDLFLPYNTKIRIISTYIPSNNKELSWNTQEKVLA</sequence>